<dbReference type="Proteomes" id="UP000609064">
    <property type="component" value="Unassembled WGS sequence"/>
</dbReference>
<gene>
    <name evidence="1" type="ORF">GCM10011514_10470</name>
</gene>
<protein>
    <submittedName>
        <fullName evidence="1">Uncharacterized protein</fullName>
    </submittedName>
</protein>
<proteinExistence type="predicted"/>
<evidence type="ECO:0000313" key="1">
    <source>
        <dbReference type="EMBL" id="GGD48340.1"/>
    </source>
</evidence>
<accession>A0A916YJT2</accession>
<comment type="caution">
    <text evidence="1">The sequence shown here is derived from an EMBL/GenBank/DDBJ whole genome shotgun (WGS) entry which is preliminary data.</text>
</comment>
<dbReference type="RefSeq" id="WP_188764987.1">
    <property type="nucleotide sequence ID" value="NZ_BMKK01000002.1"/>
</dbReference>
<sequence length="95" mass="11121">METKIYSSELEDFILDFREYSIDNDENYKAAQVDFQFSKNCIDELIELKTEVLDGINEPKLYQITEFAYDFLLQSLTKKNITLFGNIVEYAAKIA</sequence>
<organism evidence="1 2">
    <name type="scientific">Emticicia aquatilis</name>
    <dbReference type="NCBI Taxonomy" id="1537369"/>
    <lineage>
        <taxon>Bacteria</taxon>
        <taxon>Pseudomonadati</taxon>
        <taxon>Bacteroidota</taxon>
        <taxon>Cytophagia</taxon>
        <taxon>Cytophagales</taxon>
        <taxon>Leadbetterellaceae</taxon>
        <taxon>Emticicia</taxon>
    </lineage>
</organism>
<name>A0A916YJT2_9BACT</name>
<dbReference type="EMBL" id="BMKK01000002">
    <property type="protein sequence ID" value="GGD48340.1"/>
    <property type="molecule type" value="Genomic_DNA"/>
</dbReference>
<reference evidence="1" key="2">
    <citation type="submission" date="2020-09" db="EMBL/GenBank/DDBJ databases">
        <authorList>
            <person name="Sun Q."/>
            <person name="Zhou Y."/>
        </authorList>
    </citation>
    <scope>NUCLEOTIDE SEQUENCE</scope>
    <source>
        <strain evidence="1">CGMCC 1.15958</strain>
    </source>
</reference>
<keyword evidence="2" id="KW-1185">Reference proteome</keyword>
<dbReference type="AlphaFoldDB" id="A0A916YJT2"/>
<reference evidence="1" key="1">
    <citation type="journal article" date="2014" name="Int. J. Syst. Evol. Microbiol.">
        <title>Complete genome sequence of Corynebacterium casei LMG S-19264T (=DSM 44701T), isolated from a smear-ripened cheese.</title>
        <authorList>
            <consortium name="US DOE Joint Genome Institute (JGI-PGF)"/>
            <person name="Walter F."/>
            <person name="Albersmeier A."/>
            <person name="Kalinowski J."/>
            <person name="Ruckert C."/>
        </authorList>
    </citation>
    <scope>NUCLEOTIDE SEQUENCE</scope>
    <source>
        <strain evidence="1">CGMCC 1.15958</strain>
    </source>
</reference>
<evidence type="ECO:0000313" key="2">
    <source>
        <dbReference type="Proteomes" id="UP000609064"/>
    </source>
</evidence>